<keyword evidence="2" id="KW-1185">Reference proteome</keyword>
<organism evidence="1 2">
    <name type="scientific">Pelotalea chapellei</name>
    <dbReference type="NCBI Taxonomy" id="44671"/>
    <lineage>
        <taxon>Bacteria</taxon>
        <taxon>Pseudomonadati</taxon>
        <taxon>Thermodesulfobacteriota</taxon>
        <taxon>Desulfuromonadia</taxon>
        <taxon>Geobacterales</taxon>
        <taxon>Geobacteraceae</taxon>
        <taxon>Pelotalea</taxon>
    </lineage>
</organism>
<dbReference type="InterPro" id="IPR001387">
    <property type="entry name" value="Cro/C1-type_HTH"/>
</dbReference>
<dbReference type="EMBL" id="JAHDYS010000002">
    <property type="protein sequence ID" value="MBT1070545.1"/>
    <property type="molecule type" value="Genomic_DNA"/>
</dbReference>
<dbReference type="CDD" id="cd00093">
    <property type="entry name" value="HTH_XRE"/>
    <property type="match status" value="1"/>
</dbReference>
<proteinExistence type="predicted"/>
<reference evidence="1 2" key="1">
    <citation type="submission" date="2021-05" db="EMBL/GenBank/DDBJ databases">
        <title>The draft genome of Geobacter chapellei DSM 13688.</title>
        <authorList>
            <person name="Xu Z."/>
            <person name="Masuda Y."/>
            <person name="Itoh H."/>
            <person name="Senoo K."/>
        </authorList>
    </citation>
    <scope>NUCLEOTIDE SEQUENCE [LARGE SCALE GENOMIC DNA]</scope>
    <source>
        <strain evidence="1 2">DSM 13688</strain>
    </source>
</reference>
<dbReference type="PANTHER" id="PTHR40455:SF1">
    <property type="entry name" value="ANTITOXIN HIGA"/>
    <property type="match status" value="1"/>
</dbReference>
<accession>A0ABS5U4F4</accession>
<comment type="caution">
    <text evidence="1">The sequence shown here is derived from an EMBL/GenBank/DDBJ whole genome shotgun (WGS) entry which is preliminary data.</text>
</comment>
<dbReference type="InterPro" id="IPR010982">
    <property type="entry name" value="Lambda_DNA-bd_dom_sf"/>
</dbReference>
<evidence type="ECO:0000313" key="2">
    <source>
        <dbReference type="Proteomes" id="UP000784128"/>
    </source>
</evidence>
<protein>
    <recommendedName>
        <fullName evidence="3">HTH-type transcriptional regulator/antitoxin HigA</fullName>
    </recommendedName>
</protein>
<evidence type="ECO:0008006" key="3">
    <source>
        <dbReference type="Google" id="ProtNLM"/>
    </source>
</evidence>
<dbReference type="SUPFAM" id="SSF47413">
    <property type="entry name" value="lambda repressor-like DNA-binding domains"/>
    <property type="match status" value="1"/>
</dbReference>
<dbReference type="InterPro" id="IPR039060">
    <property type="entry name" value="Antitox_HigA"/>
</dbReference>
<gene>
    <name evidence="1" type="ORF">KJB30_01990</name>
</gene>
<dbReference type="RefSeq" id="WP_214296266.1">
    <property type="nucleotide sequence ID" value="NZ_JAHDYS010000002.1"/>
</dbReference>
<dbReference type="Proteomes" id="UP000784128">
    <property type="component" value="Unassembled WGS sequence"/>
</dbReference>
<name>A0ABS5U4F4_9BACT</name>
<dbReference type="PANTHER" id="PTHR40455">
    <property type="entry name" value="ANTITOXIN HIGA"/>
    <property type="match status" value="1"/>
</dbReference>
<evidence type="ECO:0000313" key="1">
    <source>
        <dbReference type="EMBL" id="MBT1070545.1"/>
    </source>
</evidence>
<sequence>MKLKVLKTEEEYETALAEIEKLMDSAKPDRDRLELLVLLVHTYEESLYPIDLPDPVEAIKFRMEQAGLKQKDLIPYIGSRSKVSEVLSHQRPLSISMIRKLHEGLGIPAEVLLKEPGAQIIPAAECIEWDRFPLAEMLKRNWFQDFHGTVAEAKKQAGELLTAWAGSLGFEVPQPALLRQHVRSGSDADRYALTAWRIRVSLLAMEQKVPKYQKGTVTHDFVRDLVRLSYLDEGPLLAREFLLKNGIHFVVENHLKHTHLDGAAIKLPDGSPLVAVTLRHDRLDNFWFTLSHELAHIALHFDGEETAFFDDLEQASLDVFEGDADRWASDALIPPESWQAAQFGKRPTTQAIYNFAASLRITPAIPAGRIRKETGNYKLYDGLIGRNKVRRLYA</sequence>
<dbReference type="Gene3D" id="1.10.260.40">
    <property type="entry name" value="lambda repressor-like DNA-binding domains"/>
    <property type="match status" value="1"/>
</dbReference>